<proteinExistence type="predicted"/>
<organism evidence="1 2">
    <name type="scientific">Acipenser ruthenus</name>
    <name type="common">Sterlet sturgeon</name>
    <dbReference type="NCBI Taxonomy" id="7906"/>
    <lineage>
        <taxon>Eukaryota</taxon>
        <taxon>Metazoa</taxon>
        <taxon>Chordata</taxon>
        <taxon>Craniata</taxon>
        <taxon>Vertebrata</taxon>
        <taxon>Euteleostomi</taxon>
        <taxon>Actinopterygii</taxon>
        <taxon>Chondrostei</taxon>
        <taxon>Acipenseriformes</taxon>
        <taxon>Acipenseridae</taxon>
        <taxon>Acipenser</taxon>
    </lineage>
</organism>
<dbReference type="AlphaFoldDB" id="A0A444V804"/>
<evidence type="ECO:0000313" key="1">
    <source>
        <dbReference type="EMBL" id="RXM96563.1"/>
    </source>
</evidence>
<dbReference type="EMBL" id="SCEB01001571">
    <property type="protein sequence ID" value="RXM96563.1"/>
    <property type="molecule type" value="Genomic_DNA"/>
</dbReference>
<name>A0A444V804_ACIRT</name>
<protein>
    <submittedName>
        <fullName evidence="1">Uncharacterized protein</fullName>
    </submittedName>
</protein>
<keyword evidence="2" id="KW-1185">Reference proteome</keyword>
<comment type="caution">
    <text evidence="1">The sequence shown here is derived from an EMBL/GenBank/DDBJ whole genome shotgun (WGS) entry which is preliminary data.</text>
</comment>
<sequence>MRRCRVDKPAPQLPRGICEVIVYENDQVVDNRVERCEQQEAVTASCSRAPVGIVVVRYTYSTQR</sequence>
<reference evidence="1 2" key="1">
    <citation type="submission" date="2019-01" db="EMBL/GenBank/DDBJ databases">
        <title>Draft Genome and Complete Hox-Cluster Characterization of the Sterlet Sturgeon (Acipenser ruthenus).</title>
        <authorList>
            <person name="Wei Q."/>
        </authorList>
    </citation>
    <scope>NUCLEOTIDE SEQUENCE [LARGE SCALE GENOMIC DNA]</scope>
    <source>
        <strain evidence="1">WHYD16114868_AA</strain>
        <tissue evidence="1">Blood</tissue>
    </source>
</reference>
<gene>
    <name evidence="1" type="ORF">EOD39_15549</name>
</gene>
<evidence type="ECO:0000313" key="2">
    <source>
        <dbReference type="Proteomes" id="UP000289886"/>
    </source>
</evidence>
<accession>A0A444V804</accession>
<dbReference type="Proteomes" id="UP000289886">
    <property type="component" value="Unassembled WGS sequence"/>
</dbReference>